<organism evidence="2 3">
    <name type="scientific">Senna tora</name>
    <dbReference type="NCBI Taxonomy" id="362788"/>
    <lineage>
        <taxon>Eukaryota</taxon>
        <taxon>Viridiplantae</taxon>
        <taxon>Streptophyta</taxon>
        <taxon>Embryophyta</taxon>
        <taxon>Tracheophyta</taxon>
        <taxon>Spermatophyta</taxon>
        <taxon>Magnoliopsida</taxon>
        <taxon>eudicotyledons</taxon>
        <taxon>Gunneridae</taxon>
        <taxon>Pentapetalae</taxon>
        <taxon>rosids</taxon>
        <taxon>fabids</taxon>
        <taxon>Fabales</taxon>
        <taxon>Fabaceae</taxon>
        <taxon>Caesalpinioideae</taxon>
        <taxon>Cassia clade</taxon>
        <taxon>Senna</taxon>
    </lineage>
</organism>
<reference evidence="2" key="1">
    <citation type="submission" date="2020-09" db="EMBL/GenBank/DDBJ databases">
        <title>Genome-Enabled Discovery of Anthraquinone Biosynthesis in Senna tora.</title>
        <authorList>
            <person name="Kang S.-H."/>
            <person name="Pandey R.P."/>
            <person name="Lee C.-M."/>
            <person name="Sim J.-S."/>
            <person name="Jeong J.-T."/>
            <person name="Choi B.-S."/>
            <person name="Jung M."/>
            <person name="Ginzburg D."/>
            <person name="Zhao K."/>
            <person name="Won S.Y."/>
            <person name="Oh T.-J."/>
            <person name="Yu Y."/>
            <person name="Kim N.-H."/>
            <person name="Lee O.R."/>
            <person name="Lee T.-H."/>
            <person name="Bashyal P."/>
            <person name="Kim T.-S."/>
            <person name="Lee W.-H."/>
            <person name="Kawkins C."/>
            <person name="Kim C.-K."/>
            <person name="Kim J.S."/>
            <person name="Ahn B.O."/>
            <person name="Rhee S.Y."/>
            <person name="Sohng J.K."/>
        </authorList>
    </citation>
    <scope>NUCLEOTIDE SEQUENCE</scope>
    <source>
        <tissue evidence="2">Leaf</tissue>
    </source>
</reference>
<evidence type="ECO:0000313" key="3">
    <source>
        <dbReference type="Proteomes" id="UP000634136"/>
    </source>
</evidence>
<protein>
    <submittedName>
        <fullName evidence="2">Actin-depolymerizing factor</fullName>
    </submittedName>
</protein>
<dbReference type="OrthoDB" id="1694978at2759"/>
<evidence type="ECO:0000259" key="1">
    <source>
        <dbReference type="PROSITE" id="PS51263"/>
    </source>
</evidence>
<dbReference type="Gene3D" id="3.40.20.10">
    <property type="entry name" value="Severin"/>
    <property type="match status" value="1"/>
</dbReference>
<dbReference type="Pfam" id="PF00241">
    <property type="entry name" value="Cofilin_ADF"/>
    <property type="match status" value="1"/>
</dbReference>
<sequence length="92" mass="10849">MVYATSKDRLRREVDGVHYEIQATDPIEMDLQVLRDRYLRYAFRQEMQKEMQDMKRQIMEQLLANYVMPILSPPSLALDRSVGSSTLPNKDL</sequence>
<dbReference type="EMBL" id="JAAIUW010000008">
    <property type="protein sequence ID" value="KAF7822024.1"/>
    <property type="molecule type" value="Genomic_DNA"/>
</dbReference>
<dbReference type="PROSITE" id="PS51263">
    <property type="entry name" value="ADF_H"/>
    <property type="match status" value="1"/>
</dbReference>
<dbReference type="Proteomes" id="UP000634136">
    <property type="component" value="Unassembled WGS sequence"/>
</dbReference>
<dbReference type="InterPro" id="IPR029006">
    <property type="entry name" value="ADF-H/Gelsolin-like_dom_sf"/>
</dbReference>
<keyword evidence="3" id="KW-1185">Reference proteome</keyword>
<dbReference type="AlphaFoldDB" id="A0A834TJ38"/>
<name>A0A834TJ38_9FABA</name>
<accession>A0A834TJ38</accession>
<proteinExistence type="predicted"/>
<dbReference type="SUPFAM" id="SSF55753">
    <property type="entry name" value="Actin depolymerizing proteins"/>
    <property type="match status" value="1"/>
</dbReference>
<gene>
    <name evidence="2" type="ORF">G2W53_027479</name>
</gene>
<feature type="domain" description="ADF-H" evidence="1">
    <location>
        <begin position="1"/>
        <end position="39"/>
    </location>
</feature>
<comment type="caution">
    <text evidence="2">The sequence shown here is derived from an EMBL/GenBank/DDBJ whole genome shotgun (WGS) entry which is preliminary data.</text>
</comment>
<dbReference type="GO" id="GO:0003779">
    <property type="term" value="F:actin binding"/>
    <property type="evidence" value="ECO:0007669"/>
    <property type="project" value="InterPro"/>
</dbReference>
<evidence type="ECO:0000313" key="2">
    <source>
        <dbReference type="EMBL" id="KAF7822024.1"/>
    </source>
</evidence>
<dbReference type="InterPro" id="IPR002108">
    <property type="entry name" value="ADF-H"/>
</dbReference>